<protein>
    <submittedName>
        <fullName evidence="1">Uncharacterized protein</fullName>
    </submittedName>
</protein>
<accession>R7YUS9</accession>
<evidence type="ECO:0000313" key="2">
    <source>
        <dbReference type="Proteomes" id="UP000016924"/>
    </source>
</evidence>
<dbReference type="HOGENOM" id="CLU_1948715_0_0_1"/>
<dbReference type="InterPro" id="IPR036291">
    <property type="entry name" value="NAD(P)-bd_dom_sf"/>
</dbReference>
<dbReference type="RefSeq" id="XP_007780763.1">
    <property type="nucleotide sequence ID" value="XM_007782573.1"/>
</dbReference>
<dbReference type="STRING" id="1168221.R7YUS9"/>
<proteinExistence type="predicted"/>
<dbReference type="SUPFAM" id="SSF51735">
    <property type="entry name" value="NAD(P)-binding Rossmann-fold domains"/>
    <property type="match status" value="1"/>
</dbReference>
<dbReference type="Proteomes" id="UP000016924">
    <property type="component" value="Unassembled WGS sequence"/>
</dbReference>
<name>R7YUS9_CONA1</name>
<dbReference type="Gene3D" id="3.40.50.720">
    <property type="entry name" value="NAD(P)-binding Rossmann-like Domain"/>
    <property type="match status" value="1"/>
</dbReference>
<dbReference type="EMBL" id="JH767574">
    <property type="protein sequence ID" value="EON65446.1"/>
    <property type="molecule type" value="Genomic_DNA"/>
</dbReference>
<sequence length="129" mass="14295">MGLAITKTLLERGASLGLCDLNGASLKKLFNSLTEEQKSRVIIQVLDIADRGTGGHKLGPESIWETEDREMEYIVDVNIKGLFHVLAEALKPGVLEEPGSVVHVRAYFRCAGIHKVHCLAPASMRLWEW</sequence>
<dbReference type="OMA" id="EDREMEY"/>
<organism evidence="1 2">
    <name type="scientific">Coniosporium apollinis (strain CBS 100218)</name>
    <name type="common">Rock-inhabiting black yeast</name>
    <dbReference type="NCBI Taxonomy" id="1168221"/>
    <lineage>
        <taxon>Eukaryota</taxon>
        <taxon>Fungi</taxon>
        <taxon>Dikarya</taxon>
        <taxon>Ascomycota</taxon>
        <taxon>Pezizomycotina</taxon>
        <taxon>Dothideomycetes</taxon>
        <taxon>Dothideomycetes incertae sedis</taxon>
        <taxon>Coniosporium</taxon>
    </lineage>
</organism>
<dbReference type="AlphaFoldDB" id="R7YUS9"/>
<reference evidence="2" key="1">
    <citation type="submission" date="2012-06" db="EMBL/GenBank/DDBJ databases">
        <title>The genome sequence of Coniosporium apollinis CBS 100218.</title>
        <authorList>
            <consortium name="The Broad Institute Genome Sequencing Platform"/>
            <person name="Cuomo C."/>
            <person name="Gorbushina A."/>
            <person name="Noack S."/>
            <person name="Walker B."/>
            <person name="Young S.K."/>
            <person name="Zeng Q."/>
            <person name="Gargeya S."/>
            <person name="Fitzgerald M."/>
            <person name="Haas B."/>
            <person name="Abouelleil A."/>
            <person name="Alvarado L."/>
            <person name="Arachchi H.M."/>
            <person name="Berlin A.M."/>
            <person name="Chapman S.B."/>
            <person name="Goldberg J."/>
            <person name="Griggs A."/>
            <person name="Gujja S."/>
            <person name="Hansen M."/>
            <person name="Howarth C."/>
            <person name="Imamovic A."/>
            <person name="Larimer J."/>
            <person name="McCowan C."/>
            <person name="Montmayeur A."/>
            <person name="Murphy C."/>
            <person name="Neiman D."/>
            <person name="Pearson M."/>
            <person name="Priest M."/>
            <person name="Roberts A."/>
            <person name="Saif S."/>
            <person name="Shea T."/>
            <person name="Sisk P."/>
            <person name="Sykes S."/>
            <person name="Wortman J."/>
            <person name="Nusbaum C."/>
            <person name="Birren B."/>
        </authorList>
    </citation>
    <scope>NUCLEOTIDE SEQUENCE [LARGE SCALE GENOMIC DNA]</scope>
    <source>
        <strain evidence="2">CBS 100218</strain>
    </source>
</reference>
<evidence type="ECO:0000313" key="1">
    <source>
        <dbReference type="EMBL" id="EON65446.1"/>
    </source>
</evidence>
<dbReference type="GeneID" id="19901995"/>
<dbReference type="OrthoDB" id="1669814at2759"/>
<gene>
    <name evidence="1" type="ORF">W97_04684</name>
</gene>
<keyword evidence="2" id="KW-1185">Reference proteome</keyword>